<gene>
    <name evidence="12" type="ORF">SAMN05444277_105257</name>
</gene>
<feature type="chain" id="PRO_5011584426" description="prolyl oligopeptidase" evidence="9">
    <location>
        <begin position="18"/>
        <end position="687"/>
    </location>
</feature>
<dbReference type="InterPro" id="IPR023302">
    <property type="entry name" value="Pept_S9A_N"/>
</dbReference>
<dbReference type="PANTHER" id="PTHR42881">
    <property type="entry name" value="PROLYL ENDOPEPTIDASE"/>
    <property type="match status" value="1"/>
</dbReference>
<evidence type="ECO:0000256" key="9">
    <source>
        <dbReference type="SAM" id="SignalP"/>
    </source>
</evidence>
<accession>A0A1I5VY61</accession>
<evidence type="ECO:0000313" key="13">
    <source>
        <dbReference type="Proteomes" id="UP000199031"/>
    </source>
</evidence>
<dbReference type="Gene3D" id="3.40.50.1820">
    <property type="entry name" value="alpha/beta hydrolase"/>
    <property type="match status" value="1"/>
</dbReference>
<keyword evidence="9" id="KW-0732">Signal</keyword>
<evidence type="ECO:0000256" key="6">
    <source>
        <dbReference type="ARBA" id="ARBA00022825"/>
    </source>
</evidence>
<evidence type="ECO:0000256" key="8">
    <source>
        <dbReference type="ARBA" id="ARBA00081187"/>
    </source>
</evidence>
<keyword evidence="6" id="KW-0720">Serine protease</keyword>
<organism evidence="12 13">
    <name type="scientific">Parafilimonas terrae</name>
    <dbReference type="NCBI Taxonomy" id="1465490"/>
    <lineage>
        <taxon>Bacteria</taxon>
        <taxon>Pseudomonadati</taxon>
        <taxon>Bacteroidota</taxon>
        <taxon>Chitinophagia</taxon>
        <taxon>Chitinophagales</taxon>
        <taxon>Chitinophagaceae</taxon>
        <taxon>Parafilimonas</taxon>
    </lineage>
</organism>
<dbReference type="EC" id="3.4.21.26" evidence="3"/>
<dbReference type="FunFam" id="3.40.50.1820:FF:000005">
    <property type="entry name" value="Prolyl endopeptidase"/>
    <property type="match status" value="1"/>
</dbReference>
<dbReference type="EMBL" id="FOXQ01000005">
    <property type="protein sequence ID" value="SFQ12415.1"/>
    <property type="molecule type" value="Genomic_DNA"/>
</dbReference>
<evidence type="ECO:0000313" key="12">
    <source>
        <dbReference type="EMBL" id="SFQ12415.1"/>
    </source>
</evidence>
<evidence type="ECO:0000259" key="11">
    <source>
        <dbReference type="Pfam" id="PF02897"/>
    </source>
</evidence>
<evidence type="ECO:0000256" key="3">
    <source>
        <dbReference type="ARBA" id="ARBA00011897"/>
    </source>
</evidence>
<dbReference type="GO" id="GO:0070012">
    <property type="term" value="F:oligopeptidase activity"/>
    <property type="evidence" value="ECO:0007669"/>
    <property type="project" value="TreeGrafter"/>
</dbReference>
<evidence type="ECO:0000256" key="4">
    <source>
        <dbReference type="ARBA" id="ARBA00022670"/>
    </source>
</evidence>
<dbReference type="GO" id="GO:0004252">
    <property type="term" value="F:serine-type endopeptidase activity"/>
    <property type="evidence" value="ECO:0007669"/>
    <property type="project" value="UniProtKB-EC"/>
</dbReference>
<dbReference type="InterPro" id="IPR051167">
    <property type="entry name" value="Prolyl_oligopep/macrocyclase"/>
</dbReference>
<evidence type="ECO:0000256" key="2">
    <source>
        <dbReference type="ARBA" id="ARBA00005228"/>
    </source>
</evidence>
<evidence type="ECO:0000256" key="1">
    <source>
        <dbReference type="ARBA" id="ARBA00001070"/>
    </source>
</evidence>
<dbReference type="Proteomes" id="UP000199031">
    <property type="component" value="Unassembled WGS sequence"/>
</dbReference>
<protein>
    <recommendedName>
        <fullName evidence="3">prolyl oligopeptidase</fullName>
        <ecNumber evidence="3">3.4.21.26</ecNumber>
    </recommendedName>
    <alternativeName>
        <fullName evidence="8">Proline-specific endopeptidase</fullName>
    </alternativeName>
</protein>
<evidence type="ECO:0000256" key="5">
    <source>
        <dbReference type="ARBA" id="ARBA00022801"/>
    </source>
</evidence>
<dbReference type="GO" id="GO:0006508">
    <property type="term" value="P:proteolysis"/>
    <property type="evidence" value="ECO:0007669"/>
    <property type="project" value="UniProtKB-KW"/>
</dbReference>
<evidence type="ECO:0000256" key="7">
    <source>
        <dbReference type="ARBA" id="ARBA00060121"/>
    </source>
</evidence>
<dbReference type="InterPro" id="IPR001375">
    <property type="entry name" value="Peptidase_S9_cat"/>
</dbReference>
<dbReference type="InterPro" id="IPR002470">
    <property type="entry name" value="Peptidase_S9A"/>
</dbReference>
<comment type="similarity">
    <text evidence="2">Belongs to the peptidase S9A family.</text>
</comment>
<feature type="domain" description="Peptidase S9 prolyl oligopeptidase catalytic" evidence="10">
    <location>
        <begin position="480"/>
        <end position="686"/>
    </location>
</feature>
<name>A0A1I5VY61_9BACT</name>
<dbReference type="PRINTS" id="PR00862">
    <property type="entry name" value="PROLIGOPTASE"/>
</dbReference>
<comment type="catalytic activity">
    <reaction evidence="1">
        <text>Hydrolysis of Pro-|-Xaa &gt;&gt; Ala-|-Xaa in oligopeptides.</text>
        <dbReference type="EC" id="3.4.21.26"/>
    </reaction>
</comment>
<evidence type="ECO:0000259" key="10">
    <source>
        <dbReference type="Pfam" id="PF00326"/>
    </source>
</evidence>
<proteinExistence type="inferred from homology"/>
<reference evidence="12 13" key="1">
    <citation type="submission" date="2016-10" db="EMBL/GenBank/DDBJ databases">
        <authorList>
            <person name="de Groot N.N."/>
        </authorList>
    </citation>
    <scope>NUCLEOTIDE SEQUENCE [LARGE SCALE GENOMIC DNA]</scope>
    <source>
        <strain evidence="12 13">DSM 28286</strain>
    </source>
</reference>
<sequence>MKSIIFIFLVFGFYANAQTKFQPPATPSIPVVDTLHGVLLTDNYRWLEDKTDSNVIAWTKAQHDYGIEYLNSTQKIHDGLKNDIANYIDMDYEGPLNKEGKRVFQTVKRKGDKQYKLYTILNGKPVLIWDPVKLDTSGNTSTQGIAYSYDGERAAISVQKSGAEISSTYIIDTKTGKILYPALENTFGYQWTKDQQHAYFTIRTQDDVNKQTPLKTYLWKVGDPISKAKFIGTTKDAKNSFFVYDNRYSNVSFYGEGDFYSNKAYMFKTGTTDSGRLIYQGEKSNAYPEAIGDKLYIFTNDNAPNYRLMVAGVDNPEYSNWKTLIPESETVMQGYVVTKHNIIIQDKKDIQSRLTLYDFDGNKIKQLELPETGNVAGIGYDREEDSVYLTLNTFTSTPKTFVASANDFKWRLYYQRILPVDMSNIVGEIKFFFSKGSTKVPAFVVHRKDIKLDGNNPVLLNAYGGFQAGIQPGYFGFYASLINRGVIVVQAGIRGGDEYGEKWHRDGMLDKKQNCFDDFYSCAEWLIKEGYTNTNKIVAIGGSNGGLLMGAAATQRPDLFKAIVCEVPLLDMLRYDKFLIARYWIPEYGTADSAKDFRWLLRYSPYQNIRKGVNMPTMLVTAGANDSRVDPMNAKKFIAAAQNNDGQISPVILHMDYNSGHGSGQSTKQSIDNWSFIFEFILNQLQL</sequence>
<dbReference type="GO" id="GO:0005829">
    <property type="term" value="C:cytosol"/>
    <property type="evidence" value="ECO:0007669"/>
    <property type="project" value="TreeGrafter"/>
</dbReference>
<keyword evidence="13" id="KW-1185">Reference proteome</keyword>
<feature type="signal peptide" evidence="9">
    <location>
        <begin position="1"/>
        <end position="17"/>
    </location>
</feature>
<dbReference type="SUPFAM" id="SSF53474">
    <property type="entry name" value="alpha/beta-Hydrolases"/>
    <property type="match status" value="1"/>
</dbReference>
<keyword evidence="4" id="KW-0645">Protease</keyword>
<dbReference type="Pfam" id="PF02897">
    <property type="entry name" value="Peptidase_S9_N"/>
    <property type="match status" value="1"/>
</dbReference>
<feature type="domain" description="Peptidase S9A N-terminal" evidence="11">
    <location>
        <begin position="29"/>
        <end position="401"/>
    </location>
</feature>
<dbReference type="OrthoDB" id="9801421at2"/>
<dbReference type="RefSeq" id="WP_090658138.1">
    <property type="nucleotide sequence ID" value="NZ_FOXQ01000005.1"/>
</dbReference>
<dbReference type="PANTHER" id="PTHR42881:SF2">
    <property type="entry name" value="PROLYL ENDOPEPTIDASE"/>
    <property type="match status" value="1"/>
</dbReference>
<dbReference type="InterPro" id="IPR029058">
    <property type="entry name" value="AB_hydrolase_fold"/>
</dbReference>
<comment type="function">
    <text evidence="7">Cleaves peptide bonds on the C-terminal side of prolyl residues within peptides that are up to approximately 30 amino acids long. Has an absolute requirement for an X-Pro bond in the trans configuration immediately preceding the Pro-Y scissible bond.</text>
</comment>
<dbReference type="SUPFAM" id="SSF50993">
    <property type="entry name" value="Peptidase/esterase 'gauge' domain"/>
    <property type="match status" value="1"/>
</dbReference>
<dbReference type="Pfam" id="PF00326">
    <property type="entry name" value="Peptidase_S9"/>
    <property type="match status" value="1"/>
</dbReference>
<dbReference type="Gene3D" id="2.130.10.120">
    <property type="entry name" value="Prolyl oligopeptidase, N-terminal domain"/>
    <property type="match status" value="1"/>
</dbReference>
<keyword evidence="5" id="KW-0378">Hydrolase</keyword>
<dbReference type="AlphaFoldDB" id="A0A1I5VY61"/>